<keyword evidence="1" id="KW-0046">Antibiotic resistance</keyword>
<sequence>MAAAFNHRPPAPAMGESYIALRGADGVTRCVGIDHSTGREFYGSSHGATHDLDYTFVYDEVEDDRVIGADSVTVKSPLSSGATGQNDSSSPRLSEPLTLQEFLDIRRDLAHRLSIAMPPVEPIQVEASAPVLHVFDAQKADDIYISYLGFKVHWWRFNRSGLVYKKISLGGLVLYLSEVSRDYTVEVGVRMRKAQLQAYCSDLEARGFESMSPQVEEGPTPGSMRMAVDDSFGNRITFWADKE</sequence>
<gene>
    <name evidence="2" type="ORF">JDV02_009910</name>
</gene>
<dbReference type="InterPro" id="IPR029068">
    <property type="entry name" value="Glyas_Bleomycin-R_OHBP_Dase"/>
</dbReference>
<evidence type="ECO:0000313" key="2">
    <source>
        <dbReference type="EMBL" id="UNI24137.1"/>
    </source>
</evidence>
<dbReference type="KEGG" id="ptkz:JDV02_009910"/>
<accession>A0A9Q8VGV0</accession>
<dbReference type="InterPro" id="IPR000335">
    <property type="entry name" value="Bleomycin-R"/>
</dbReference>
<keyword evidence="3" id="KW-1185">Reference proteome</keyword>
<evidence type="ECO:0008006" key="4">
    <source>
        <dbReference type="Google" id="ProtNLM"/>
    </source>
</evidence>
<dbReference type="GO" id="GO:0046677">
    <property type="term" value="P:response to antibiotic"/>
    <property type="evidence" value="ECO:0007669"/>
    <property type="project" value="UniProtKB-KW"/>
</dbReference>
<reference evidence="2" key="1">
    <citation type="submission" date="2021-11" db="EMBL/GenBank/DDBJ databases">
        <title>Purpureocillium_takamizusanense_genome.</title>
        <authorList>
            <person name="Nguyen N.-H."/>
        </authorList>
    </citation>
    <scope>NUCLEOTIDE SEQUENCE</scope>
    <source>
        <strain evidence="2">PT3</strain>
    </source>
</reference>
<dbReference type="GeneID" id="72071855"/>
<name>A0A9Q8VGV0_9HYPO</name>
<dbReference type="SUPFAM" id="SSF54593">
    <property type="entry name" value="Glyoxalase/Bleomycin resistance protein/Dihydroxybiphenyl dioxygenase"/>
    <property type="match status" value="1"/>
</dbReference>
<protein>
    <recommendedName>
        <fullName evidence="4">VOC domain-containing protein</fullName>
    </recommendedName>
</protein>
<dbReference type="AlphaFoldDB" id="A0A9Q8VGV0"/>
<dbReference type="RefSeq" id="XP_047847618.1">
    <property type="nucleotide sequence ID" value="XM_047991606.1"/>
</dbReference>
<organism evidence="2 3">
    <name type="scientific">Purpureocillium takamizusanense</name>
    <dbReference type="NCBI Taxonomy" id="2060973"/>
    <lineage>
        <taxon>Eukaryota</taxon>
        <taxon>Fungi</taxon>
        <taxon>Dikarya</taxon>
        <taxon>Ascomycota</taxon>
        <taxon>Pezizomycotina</taxon>
        <taxon>Sordariomycetes</taxon>
        <taxon>Hypocreomycetidae</taxon>
        <taxon>Hypocreales</taxon>
        <taxon>Ophiocordycipitaceae</taxon>
        <taxon>Purpureocillium</taxon>
    </lineage>
</organism>
<proteinExistence type="predicted"/>
<evidence type="ECO:0000256" key="1">
    <source>
        <dbReference type="ARBA" id="ARBA00023251"/>
    </source>
</evidence>
<dbReference type="Proteomes" id="UP000829364">
    <property type="component" value="Chromosome 10"/>
</dbReference>
<dbReference type="Gene3D" id="3.10.180.10">
    <property type="entry name" value="2,3-Dihydroxybiphenyl 1,2-Dioxygenase, domain 1"/>
    <property type="match status" value="1"/>
</dbReference>
<dbReference type="EMBL" id="CP086363">
    <property type="protein sequence ID" value="UNI24137.1"/>
    <property type="molecule type" value="Genomic_DNA"/>
</dbReference>
<evidence type="ECO:0000313" key="3">
    <source>
        <dbReference type="Proteomes" id="UP000829364"/>
    </source>
</evidence>
<dbReference type="Pfam" id="PF19581">
    <property type="entry name" value="Glyoxalase_7"/>
    <property type="match status" value="1"/>
</dbReference>